<sequence>MAAPMASTTHGGVTSLMSPDTTPTLAPRSLKKESVLSVRWS</sequence>
<dbReference type="AlphaFoldDB" id="A0A0A9H1Q0"/>
<feature type="region of interest" description="Disordered" evidence="1">
    <location>
        <begin position="1"/>
        <end position="41"/>
    </location>
</feature>
<name>A0A0A9H1Q0_ARUDO</name>
<evidence type="ECO:0000313" key="2">
    <source>
        <dbReference type="EMBL" id="JAE28771.1"/>
    </source>
</evidence>
<proteinExistence type="predicted"/>
<reference evidence="2" key="2">
    <citation type="journal article" date="2015" name="Data Brief">
        <title>Shoot transcriptome of the giant reed, Arundo donax.</title>
        <authorList>
            <person name="Barrero R.A."/>
            <person name="Guerrero F.D."/>
            <person name="Moolhuijzen P."/>
            <person name="Goolsby J.A."/>
            <person name="Tidwell J."/>
            <person name="Bellgard S.E."/>
            <person name="Bellgard M.I."/>
        </authorList>
    </citation>
    <scope>NUCLEOTIDE SEQUENCE</scope>
    <source>
        <tissue evidence="2">Shoot tissue taken approximately 20 cm above the soil surface</tissue>
    </source>
</reference>
<feature type="compositionally biased region" description="Polar residues" evidence="1">
    <location>
        <begin position="1"/>
        <end position="24"/>
    </location>
</feature>
<evidence type="ECO:0000256" key="1">
    <source>
        <dbReference type="SAM" id="MobiDB-lite"/>
    </source>
</evidence>
<organism evidence="2">
    <name type="scientific">Arundo donax</name>
    <name type="common">Giant reed</name>
    <name type="synonym">Donax arundinaceus</name>
    <dbReference type="NCBI Taxonomy" id="35708"/>
    <lineage>
        <taxon>Eukaryota</taxon>
        <taxon>Viridiplantae</taxon>
        <taxon>Streptophyta</taxon>
        <taxon>Embryophyta</taxon>
        <taxon>Tracheophyta</taxon>
        <taxon>Spermatophyta</taxon>
        <taxon>Magnoliopsida</taxon>
        <taxon>Liliopsida</taxon>
        <taxon>Poales</taxon>
        <taxon>Poaceae</taxon>
        <taxon>PACMAD clade</taxon>
        <taxon>Arundinoideae</taxon>
        <taxon>Arundineae</taxon>
        <taxon>Arundo</taxon>
    </lineage>
</organism>
<protein>
    <submittedName>
        <fullName evidence="2">Uncharacterized protein</fullName>
    </submittedName>
</protein>
<reference evidence="2" key="1">
    <citation type="submission" date="2014-09" db="EMBL/GenBank/DDBJ databases">
        <authorList>
            <person name="Magalhaes I.L.F."/>
            <person name="Oliveira U."/>
            <person name="Santos F.R."/>
            <person name="Vidigal T.H.D.A."/>
            <person name="Brescovit A.D."/>
            <person name="Santos A.J."/>
        </authorList>
    </citation>
    <scope>NUCLEOTIDE SEQUENCE</scope>
    <source>
        <tissue evidence="2">Shoot tissue taken approximately 20 cm above the soil surface</tissue>
    </source>
</reference>
<dbReference type="EMBL" id="GBRH01169125">
    <property type="protein sequence ID" value="JAE28771.1"/>
    <property type="molecule type" value="Transcribed_RNA"/>
</dbReference>
<accession>A0A0A9H1Q0</accession>